<dbReference type="InterPro" id="IPR052598">
    <property type="entry name" value="IgSF_CEA-related"/>
</dbReference>
<dbReference type="InterPro" id="IPR013783">
    <property type="entry name" value="Ig-like_fold"/>
</dbReference>
<dbReference type="EMBL" id="JADWDJ010000013">
    <property type="protein sequence ID" value="KAG5270931.1"/>
    <property type="molecule type" value="Genomic_DNA"/>
</dbReference>
<dbReference type="AlphaFoldDB" id="A0AAV6GAN5"/>
<dbReference type="InterPro" id="IPR013098">
    <property type="entry name" value="Ig_I-set"/>
</dbReference>
<evidence type="ECO:0000313" key="9">
    <source>
        <dbReference type="EMBL" id="KAG5270931.1"/>
    </source>
</evidence>
<dbReference type="InterPro" id="IPR013106">
    <property type="entry name" value="Ig_V-set"/>
</dbReference>
<feature type="domain" description="Ig-like" evidence="8">
    <location>
        <begin position="223"/>
        <end position="301"/>
    </location>
</feature>
<dbReference type="InterPro" id="IPR036179">
    <property type="entry name" value="Ig-like_dom_sf"/>
</dbReference>
<keyword evidence="1 7" id="KW-0732">Signal</keyword>
<evidence type="ECO:0000256" key="7">
    <source>
        <dbReference type="SAM" id="SignalP"/>
    </source>
</evidence>
<comment type="caution">
    <text evidence="9">The sequence shown here is derived from an EMBL/GenBank/DDBJ whole genome shotgun (WGS) entry which is preliminary data.</text>
</comment>
<keyword evidence="10" id="KW-1185">Reference proteome</keyword>
<dbReference type="SMART" id="SM00409">
    <property type="entry name" value="IG"/>
    <property type="match status" value="3"/>
</dbReference>
<sequence>MDLHISLTVFTVLFLSAAGLCSCQNELLLDGPLDGEVGGSVVFTLINPPSAPPTKITWTCPSNTVIITSLGDTEMIHPEYIGRVSVNKTTASLDLRSLTLHDTGEYTVNITVSSSGVEQFGKTSLAVFERISTSPIISTGGTLIAGNSSVNLTCDAQGTIITREWTKDGTPLFPSNSITFYEDNRTLSISPVEKEDNGQYTCTVSNPVSSVSENHNLVVKYGPEEIVIIGTKAVDTGNFIHLTCLAKSIPESIYTWAFNGTEISGASYIKEQSGHEDSGKYTCTARNSITNLSQNTYVDVSVTDQKEVNSLSTGAIAGIAVACLVFGLAVGAGGSFFAMRKRNVSGNSRKKDAQDSPFAPPSTSNDAASHVYVNSRVAQELNMRTNSGTVAPNDRIYDRRLSYKSDPTDEPLYVN</sequence>
<dbReference type="InterPro" id="IPR003599">
    <property type="entry name" value="Ig_sub"/>
</dbReference>
<dbReference type="Gene3D" id="2.60.40.10">
    <property type="entry name" value="Immunoglobulins"/>
    <property type="match status" value="3"/>
</dbReference>
<dbReference type="SUPFAM" id="SSF48726">
    <property type="entry name" value="Immunoglobulin"/>
    <property type="match status" value="3"/>
</dbReference>
<keyword evidence="4" id="KW-0393">Immunoglobulin domain</keyword>
<evidence type="ECO:0000256" key="3">
    <source>
        <dbReference type="ARBA" id="ARBA00023180"/>
    </source>
</evidence>
<gene>
    <name evidence="9" type="ORF">AALO_G00173960</name>
</gene>
<dbReference type="PROSITE" id="PS50835">
    <property type="entry name" value="IG_LIKE"/>
    <property type="match status" value="2"/>
</dbReference>
<feature type="region of interest" description="Disordered" evidence="5">
    <location>
        <begin position="347"/>
        <end position="369"/>
    </location>
</feature>
<feature type="transmembrane region" description="Helical" evidence="6">
    <location>
        <begin position="315"/>
        <end position="339"/>
    </location>
</feature>
<evidence type="ECO:0000256" key="2">
    <source>
        <dbReference type="ARBA" id="ARBA00023157"/>
    </source>
</evidence>
<keyword evidence="6" id="KW-0812">Transmembrane</keyword>
<dbReference type="Pfam" id="PF13927">
    <property type="entry name" value="Ig_3"/>
    <property type="match status" value="1"/>
</dbReference>
<accession>A0AAV6GAN5</accession>
<evidence type="ECO:0000256" key="4">
    <source>
        <dbReference type="ARBA" id="ARBA00023319"/>
    </source>
</evidence>
<dbReference type="PANTHER" id="PTHR44337:SF20">
    <property type="entry name" value="CARCINOEMBRYONIC ANTIGEN-RELATED CELL ADHESION MOLECULE 5-RELATED"/>
    <property type="match status" value="1"/>
</dbReference>
<feature type="signal peptide" evidence="7">
    <location>
        <begin position="1"/>
        <end position="23"/>
    </location>
</feature>
<dbReference type="PANTHER" id="PTHR44337">
    <property type="entry name" value="CARCINOEMBRYONIC ANTIGEN-RELATED CELL ADHESION MOLECULE 8"/>
    <property type="match status" value="1"/>
</dbReference>
<dbReference type="Pfam" id="PF07686">
    <property type="entry name" value="V-set"/>
    <property type="match status" value="1"/>
</dbReference>
<feature type="domain" description="Ig-like" evidence="8">
    <location>
        <begin position="135"/>
        <end position="218"/>
    </location>
</feature>
<keyword evidence="3" id="KW-0325">Glycoprotein</keyword>
<protein>
    <recommendedName>
        <fullName evidence="8">Ig-like domain-containing protein</fullName>
    </recommendedName>
</protein>
<name>A0AAV6GAN5_9TELE</name>
<dbReference type="InterPro" id="IPR007110">
    <property type="entry name" value="Ig-like_dom"/>
</dbReference>
<organism evidence="9 10">
    <name type="scientific">Alosa alosa</name>
    <name type="common">allis shad</name>
    <dbReference type="NCBI Taxonomy" id="278164"/>
    <lineage>
        <taxon>Eukaryota</taxon>
        <taxon>Metazoa</taxon>
        <taxon>Chordata</taxon>
        <taxon>Craniata</taxon>
        <taxon>Vertebrata</taxon>
        <taxon>Euteleostomi</taxon>
        <taxon>Actinopterygii</taxon>
        <taxon>Neopterygii</taxon>
        <taxon>Teleostei</taxon>
        <taxon>Clupei</taxon>
        <taxon>Clupeiformes</taxon>
        <taxon>Clupeoidei</taxon>
        <taxon>Clupeidae</taxon>
        <taxon>Alosa</taxon>
    </lineage>
</organism>
<evidence type="ECO:0000313" key="10">
    <source>
        <dbReference type="Proteomes" id="UP000823561"/>
    </source>
</evidence>
<keyword evidence="6" id="KW-0472">Membrane</keyword>
<reference evidence="9" key="1">
    <citation type="submission" date="2020-10" db="EMBL/GenBank/DDBJ databases">
        <title>Chromosome-scale genome assembly of the Allis shad, Alosa alosa.</title>
        <authorList>
            <person name="Margot Z."/>
            <person name="Christophe K."/>
            <person name="Cabau C."/>
            <person name="Louis A."/>
            <person name="Berthelot C."/>
            <person name="Parey E."/>
            <person name="Roest Crollius H."/>
            <person name="Montfort J."/>
            <person name="Robinson-Rechavi M."/>
            <person name="Bucao C."/>
            <person name="Bouchez O."/>
            <person name="Gislard M."/>
            <person name="Lluch J."/>
            <person name="Milhes M."/>
            <person name="Lampietro C."/>
            <person name="Lopez Roques C."/>
            <person name="Donnadieu C."/>
            <person name="Braasch I."/>
            <person name="Desvignes T."/>
            <person name="Postlethwait J."/>
            <person name="Bobe J."/>
            <person name="Guiguen Y."/>
        </authorList>
    </citation>
    <scope>NUCLEOTIDE SEQUENCE</scope>
    <source>
        <strain evidence="9">M-15738</strain>
        <tissue evidence="9">Blood</tissue>
    </source>
</reference>
<dbReference type="SMART" id="SM00408">
    <property type="entry name" value="IGc2"/>
    <property type="match status" value="2"/>
</dbReference>
<evidence type="ECO:0000256" key="5">
    <source>
        <dbReference type="SAM" id="MobiDB-lite"/>
    </source>
</evidence>
<keyword evidence="2" id="KW-1015">Disulfide bond</keyword>
<dbReference type="Proteomes" id="UP000823561">
    <property type="component" value="Chromosome 13"/>
</dbReference>
<dbReference type="InterPro" id="IPR003598">
    <property type="entry name" value="Ig_sub2"/>
</dbReference>
<feature type="chain" id="PRO_5043809231" description="Ig-like domain-containing protein" evidence="7">
    <location>
        <begin position="24"/>
        <end position="415"/>
    </location>
</feature>
<keyword evidence="6" id="KW-1133">Transmembrane helix</keyword>
<evidence type="ECO:0000259" key="8">
    <source>
        <dbReference type="PROSITE" id="PS50835"/>
    </source>
</evidence>
<proteinExistence type="predicted"/>
<evidence type="ECO:0000256" key="1">
    <source>
        <dbReference type="ARBA" id="ARBA00022729"/>
    </source>
</evidence>
<evidence type="ECO:0000256" key="6">
    <source>
        <dbReference type="SAM" id="Phobius"/>
    </source>
</evidence>
<dbReference type="Pfam" id="PF07679">
    <property type="entry name" value="I-set"/>
    <property type="match status" value="1"/>
</dbReference>